<comment type="caution">
    <text evidence="2">The sequence shown here is derived from an EMBL/GenBank/DDBJ whole genome shotgun (WGS) entry which is preliminary data.</text>
</comment>
<evidence type="ECO:0000313" key="3">
    <source>
        <dbReference type="Proteomes" id="UP000297318"/>
    </source>
</evidence>
<accession>A0A4Z1E4J0</accession>
<dbReference type="PANTHER" id="PTHR21015">
    <property type="entry name" value="UDP-N-ACETYLGLUCOSAMINE--N-ACETYLMURAMYL-(PENTAPEPTIDE) PYROPHOSPHORYL-UNDECAPRENOL N-ACETYLGLUCOSAMINE TRANSFERASE 1"/>
    <property type="match status" value="1"/>
</dbReference>
<dbReference type="Gene3D" id="3.40.50.2000">
    <property type="entry name" value="Glycogen Phosphorylase B"/>
    <property type="match status" value="2"/>
</dbReference>
<gene>
    <name evidence="2" type="ORF">SERN_1397</name>
</gene>
<organism evidence="2 3">
    <name type="scientific">Serinibacter arcticus</name>
    <dbReference type="NCBI Taxonomy" id="1655435"/>
    <lineage>
        <taxon>Bacteria</taxon>
        <taxon>Bacillati</taxon>
        <taxon>Actinomycetota</taxon>
        <taxon>Actinomycetes</taxon>
        <taxon>Micrococcales</taxon>
        <taxon>Beutenbergiaceae</taxon>
        <taxon>Serinibacter</taxon>
    </lineage>
</organism>
<dbReference type="AlphaFoldDB" id="A0A4Z1E4J0"/>
<dbReference type="Pfam" id="PF04101">
    <property type="entry name" value="Glyco_tran_28_C"/>
    <property type="match status" value="1"/>
</dbReference>
<dbReference type="InterPro" id="IPR007235">
    <property type="entry name" value="Glyco_trans_28_C"/>
</dbReference>
<dbReference type="GO" id="GO:0016758">
    <property type="term" value="F:hexosyltransferase activity"/>
    <property type="evidence" value="ECO:0007669"/>
    <property type="project" value="InterPro"/>
</dbReference>
<feature type="domain" description="Glycosyl transferase family 28 C-terminal" evidence="1">
    <location>
        <begin position="238"/>
        <end position="376"/>
    </location>
</feature>
<dbReference type="PANTHER" id="PTHR21015:SF28">
    <property type="entry name" value="SLL1722 PROTEIN"/>
    <property type="match status" value="1"/>
</dbReference>
<name>A0A4Z1E4J0_9MICO</name>
<protein>
    <recommendedName>
        <fullName evidence="1">Glycosyl transferase family 28 C-terminal domain-containing protein</fullName>
    </recommendedName>
</protein>
<reference evidence="2 3" key="1">
    <citation type="submission" date="2018-11" db="EMBL/GenBank/DDBJ databases">
        <title>Complete genome sequencing of the Actinobacteria Serinibacter sp. K3-2.</title>
        <authorList>
            <person name="Rakitin A.L."/>
            <person name="Beletsky A.V."/>
            <person name="Mardanov A.V."/>
            <person name="Ravin N.V."/>
            <person name="Gromova A.S."/>
            <person name="Filippova S.N."/>
            <person name="Gal'Chenko V.F."/>
        </authorList>
    </citation>
    <scope>NUCLEOTIDE SEQUENCE [LARGE SCALE GENOMIC DNA]</scope>
    <source>
        <strain evidence="2 3">K3-2</strain>
    </source>
</reference>
<evidence type="ECO:0000259" key="1">
    <source>
        <dbReference type="Pfam" id="PF04101"/>
    </source>
</evidence>
<dbReference type="EMBL" id="RHPJ01000002">
    <property type="protein sequence ID" value="TGO05393.1"/>
    <property type="molecule type" value="Genomic_DNA"/>
</dbReference>
<dbReference type="SUPFAM" id="SSF53756">
    <property type="entry name" value="UDP-Glycosyltransferase/glycogen phosphorylase"/>
    <property type="match status" value="1"/>
</dbReference>
<keyword evidence="3" id="KW-1185">Reference proteome</keyword>
<dbReference type="Proteomes" id="UP000297318">
    <property type="component" value="Unassembled WGS sequence"/>
</dbReference>
<proteinExistence type="predicted"/>
<evidence type="ECO:0000313" key="2">
    <source>
        <dbReference type="EMBL" id="TGO05393.1"/>
    </source>
</evidence>
<sequence>MFGTVHVMSTRRAPAIAAIATADPSHRPRVALYSHDAQGLGHIRRNLAIAESLAPLGVDVLLLTGAPEAASARRPAGVDLVAVPALAKDAEGDYAARHLGMGLEDTLRIRAEVLRAAVASFRPDLLIVDKHPRGFRREMEPALREARAHGARTVLGLRDVLDTPDVARREWRRDDGDAALAEHYDETWVYGDRRVHDVAEVLGLTGTVRATGYLAHGRVPALGHGVPPSGAPATPYVLCVLGGGSDGAELAEAFTRASMPAGHTGVLITGPHLPEHLRRAAKSRAARRSDLRVHTWREDLVRWYAGAAAVVAMGGYNTVCEVLATDRPLLVVPRTTPRAEQLVRAEAMAALGALEVRRPEDLTPTVLAADLHRIVAGPPPRRRGIDLDGLARIPDLVATLLHSATPATSVVTVAPTTLAMPEALSA</sequence>